<organism evidence="7 8">
    <name type="scientific">Phenylobacterium glaciei</name>
    <dbReference type="NCBI Taxonomy" id="2803784"/>
    <lineage>
        <taxon>Bacteria</taxon>
        <taxon>Pseudomonadati</taxon>
        <taxon>Pseudomonadota</taxon>
        <taxon>Alphaproteobacteria</taxon>
        <taxon>Caulobacterales</taxon>
        <taxon>Caulobacteraceae</taxon>
        <taxon>Phenylobacterium</taxon>
    </lineage>
</organism>
<dbReference type="InterPro" id="IPR051909">
    <property type="entry name" value="MFP_Cation_Efflux"/>
</dbReference>
<feature type="domain" description="CzcB-like C-terminal circularly permuted SH3-like" evidence="6">
    <location>
        <begin position="344"/>
        <end position="403"/>
    </location>
</feature>
<dbReference type="PROSITE" id="PS51257">
    <property type="entry name" value="PROKAR_LIPOPROTEIN"/>
    <property type="match status" value="1"/>
</dbReference>
<feature type="region of interest" description="Disordered" evidence="2">
    <location>
        <begin position="25"/>
        <end position="44"/>
    </location>
</feature>
<keyword evidence="8" id="KW-1185">Reference proteome</keyword>
<dbReference type="InterPro" id="IPR011053">
    <property type="entry name" value="Single_hybrid_motif"/>
</dbReference>
<dbReference type="InterPro" id="IPR058647">
    <property type="entry name" value="BSH_CzcB-like"/>
</dbReference>
<comment type="caution">
    <text evidence="7">The sequence shown here is derived from an EMBL/GenBank/DDBJ whole genome shotgun (WGS) entry which is preliminary data.</text>
</comment>
<dbReference type="GO" id="GO:0030288">
    <property type="term" value="C:outer membrane-bounded periplasmic space"/>
    <property type="evidence" value="ECO:0007669"/>
    <property type="project" value="TreeGrafter"/>
</dbReference>
<keyword evidence="1" id="KW-0813">Transport</keyword>
<evidence type="ECO:0000259" key="4">
    <source>
        <dbReference type="Pfam" id="PF25971"/>
    </source>
</evidence>
<dbReference type="GO" id="GO:0046914">
    <property type="term" value="F:transition metal ion binding"/>
    <property type="evidence" value="ECO:0007669"/>
    <property type="project" value="TreeGrafter"/>
</dbReference>
<evidence type="ECO:0000259" key="5">
    <source>
        <dbReference type="Pfam" id="PF25973"/>
    </source>
</evidence>
<protein>
    <submittedName>
        <fullName evidence="7">Efflux RND transporter periplasmic adaptor subunit</fullName>
    </submittedName>
</protein>
<keyword evidence="3" id="KW-0732">Signal</keyword>
<dbReference type="GO" id="GO:0015679">
    <property type="term" value="P:plasma membrane copper ion transport"/>
    <property type="evidence" value="ECO:0007669"/>
    <property type="project" value="TreeGrafter"/>
</dbReference>
<evidence type="ECO:0000256" key="1">
    <source>
        <dbReference type="ARBA" id="ARBA00022448"/>
    </source>
</evidence>
<proteinExistence type="predicted"/>
<dbReference type="SUPFAM" id="SSF51230">
    <property type="entry name" value="Single hybrid motif"/>
    <property type="match status" value="1"/>
</dbReference>
<dbReference type="PANTHER" id="PTHR30097:SF4">
    <property type="entry name" value="SLR6042 PROTEIN"/>
    <property type="match status" value="1"/>
</dbReference>
<reference evidence="7" key="1">
    <citation type="submission" date="2021-04" db="EMBL/GenBank/DDBJ databases">
        <title>Draft genome assembly of strain Phenylobacterium sp. 20VBR1 using MiniION and Illumina platforms.</title>
        <authorList>
            <person name="Thomas F.A."/>
            <person name="Krishnan K.P."/>
            <person name="Sinha R.K."/>
        </authorList>
    </citation>
    <scope>NUCLEOTIDE SEQUENCE</scope>
    <source>
        <strain evidence="7">20VBR1</strain>
    </source>
</reference>
<feature type="domain" description="CzcB N-terminal" evidence="4">
    <location>
        <begin position="48"/>
        <end position="139"/>
    </location>
</feature>
<feature type="signal peptide" evidence="3">
    <location>
        <begin position="1"/>
        <end position="20"/>
    </location>
</feature>
<dbReference type="EMBL" id="JAGSGD010000001">
    <property type="protein sequence ID" value="MBR7620009.1"/>
    <property type="molecule type" value="Genomic_DNA"/>
</dbReference>
<dbReference type="Pfam" id="PF25971">
    <property type="entry name" value="CzcB_N"/>
    <property type="match status" value="1"/>
</dbReference>
<dbReference type="RefSeq" id="WP_215340685.1">
    <property type="nucleotide sequence ID" value="NZ_JAGSGD010000001.1"/>
</dbReference>
<dbReference type="Proteomes" id="UP000622580">
    <property type="component" value="Unassembled WGS sequence"/>
</dbReference>
<feature type="chain" id="PRO_5038013940" evidence="3">
    <location>
        <begin position="21"/>
        <end position="416"/>
    </location>
</feature>
<gene>
    <name evidence="7" type="ORF">JKL49_11480</name>
</gene>
<dbReference type="Gene3D" id="2.40.50.100">
    <property type="match status" value="1"/>
</dbReference>
<evidence type="ECO:0000256" key="2">
    <source>
        <dbReference type="SAM" id="MobiDB-lite"/>
    </source>
</evidence>
<dbReference type="InterPro" id="IPR058646">
    <property type="entry name" value="CzcB_N"/>
</dbReference>
<dbReference type="Pfam" id="PF25973">
    <property type="entry name" value="BSH_CzcB"/>
    <property type="match status" value="1"/>
</dbReference>
<sequence>MSFQLSRGLAALVLSLGLLAGCGQKPDAHTEGETHAKAGEYERGPHRGRMLRDGDFAAELTIFEDGVDPEFRVYAYRKDRPVDPKTVQVTVELTRLGGKVDRFAFAPVEDYLRGAGVVAEPHSFDVKVRAVENGRTHQWAYASHEGRTTISADAAKAGGVRTEIAGPALIGEIVDLSGRVEITPEGKAEVRAWYPGRILSMRGELGQSVRKGQTMARVESSHSLQAYSIPAPISGVIIEKNANVGGVAGDQPLFVVADPTQLHAEFFVFPRDAERIRVSLPVEVRSLSDDARLIAKVEAILPTADMASQTLMAHAHLPPGAAQSFRPGMGVEGSFSVGAQQAPLAVRTKALQRFRDFTVVFAKVGNTYEVRMLELGRRTPEWTEVLGGLDPGTEYVVDGAFLIRADIEKSGASHDH</sequence>
<dbReference type="Gene3D" id="2.40.30.170">
    <property type="match status" value="1"/>
</dbReference>
<accession>A0A941D248</accession>
<evidence type="ECO:0000313" key="7">
    <source>
        <dbReference type="EMBL" id="MBR7620009.1"/>
    </source>
</evidence>
<dbReference type="GO" id="GO:0060003">
    <property type="term" value="P:copper ion export"/>
    <property type="evidence" value="ECO:0007669"/>
    <property type="project" value="TreeGrafter"/>
</dbReference>
<name>A0A941D248_9CAUL</name>
<dbReference type="InterPro" id="IPR058649">
    <property type="entry name" value="CzcB_C"/>
</dbReference>
<evidence type="ECO:0000259" key="6">
    <source>
        <dbReference type="Pfam" id="PF25975"/>
    </source>
</evidence>
<feature type="compositionally biased region" description="Basic and acidic residues" evidence="2">
    <location>
        <begin position="26"/>
        <end position="44"/>
    </location>
</feature>
<dbReference type="Gene3D" id="2.40.420.20">
    <property type="match status" value="1"/>
</dbReference>
<evidence type="ECO:0000313" key="8">
    <source>
        <dbReference type="Proteomes" id="UP000622580"/>
    </source>
</evidence>
<dbReference type="PANTHER" id="PTHR30097">
    <property type="entry name" value="CATION EFFLUX SYSTEM PROTEIN CUSB"/>
    <property type="match status" value="1"/>
</dbReference>
<feature type="domain" description="CzcB-like barrel-sandwich hybrid" evidence="5">
    <location>
        <begin position="188"/>
        <end position="258"/>
    </location>
</feature>
<evidence type="ECO:0000256" key="3">
    <source>
        <dbReference type="SAM" id="SignalP"/>
    </source>
</evidence>
<dbReference type="AlphaFoldDB" id="A0A941D248"/>
<dbReference type="Pfam" id="PF25975">
    <property type="entry name" value="CzcB_C"/>
    <property type="match status" value="1"/>
</dbReference>